<keyword evidence="3" id="KW-0067">ATP-binding</keyword>
<dbReference type="EMBL" id="FNNQ01000006">
    <property type="protein sequence ID" value="SDW76802.1"/>
    <property type="molecule type" value="Genomic_DNA"/>
</dbReference>
<dbReference type="GO" id="GO:0005524">
    <property type="term" value="F:ATP binding"/>
    <property type="evidence" value="ECO:0007669"/>
    <property type="project" value="UniProtKB-KW"/>
</dbReference>
<name>A0A1H2W835_9BACL</name>
<organism evidence="3 4">
    <name type="scientific">Marininema mesophilum</name>
    <dbReference type="NCBI Taxonomy" id="1048340"/>
    <lineage>
        <taxon>Bacteria</taxon>
        <taxon>Bacillati</taxon>
        <taxon>Bacillota</taxon>
        <taxon>Bacilli</taxon>
        <taxon>Bacillales</taxon>
        <taxon>Thermoactinomycetaceae</taxon>
        <taxon>Marininema</taxon>
    </lineage>
</organism>
<dbReference type="AlphaFoldDB" id="A0A1H2W835"/>
<dbReference type="PANTHER" id="PTHR43335">
    <property type="entry name" value="ABC TRANSPORTER, ATP-BINDING PROTEIN"/>
    <property type="match status" value="1"/>
</dbReference>
<keyword evidence="4" id="KW-1185">Reference proteome</keyword>
<keyword evidence="2" id="KW-0813">Transport</keyword>
<evidence type="ECO:0000313" key="4">
    <source>
        <dbReference type="Proteomes" id="UP000198534"/>
    </source>
</evidence>
<gene>
    <name evidence="3" type="ORF">SAMN05444487_10648</name>
</gene>
<dbReference type="STRING" id="1048340.SAMN05444487_10648"/>
<proteinExistence type="inferred from homology"/>
<evidence type="ECO:0000256" key="1">
    <source>
        <dbReference type="ARBA" id="ARBA00005417"/>
    </source>
</evidence>
<dbReference type="InterPro" id="IPR027417">
    <property type="entry name" value="P-loop_NTPase"/>
</dbReference>
<evidence type="ECO:0000256" key="2">
    <source>
        <dbReference type="ARBA" id="ARBA00022448"/>
    </source>
</evidence>
<reference evidence="3 4" key="1">
    <citation type="submission" date="2016-10" db="EMBL/GenBank/DDBJ databases">
        <authorList>
            <person name="de Groot N.N."/>
        </authorList>
    </citation>
    <scope>NUCLEOTIDE SEQUENCE [LARGE SCALE GENOMIC DNA]</scope>
    <source>
        <strain evidence="3 4">DSM 45610</strain>
    </source>
</reference>
<evidence type="ECO:0000313" key="3">
    <source>
        <dbReference type="EMBL" id="SDW76802.1"/>
    </source>
</evidence>
<comment type="similarity">
    <text evidence="1">Belongs to the ABC transporter superfamily.</text>
</comment>
<accession>A0A1H2W835</accession>
<dbReference type="PANTHER" id="PTHR43335:SF4">
    <property type="entry name" value="ABC TRANSPORTER, ATP-BINDING PROTEIN"/>
    <property type="match status" value="1"/>
</dbReference>
<protein>
    <submittedName>
        <fullName evidence="3">ABC-2 type transport system ATP-binding protein</fullName>
    </submittedName>
</protein>
<dbReference type="Gene3D" id="3.40.50.300">
    <property type="entry name" value="P-loop containing nucleotide triphosphate hydrolases"/>
    <property type="match status" value="1"/>
</dbReference>
<sequence>MDEPTNGLDPEGIREIRDMIQELPKKYEMTVLISSHLLHEVEQTATDVGIIHQGNLIFQDHIDVLRKQSQVRLYISIDQPDVATEFLRGQGIEVTREIQDECLYLPDPTPVVAGNMNRLLVEKGFQVYRLEERKPSLEDIFLELTKEEGKL</sequence>
<dbReference type="SUPFAM" id="SSF52540">
    <property type="entry name" value="P-loop containing nucleoside triphosphate hydrolases"/>
    <property type="match status" value="1"/>
</dbReference>
<keyword evidence="3" id="KW-0547">Nucleotide-binding</keyword>
<dbReference type="Proteomes" id="UP000198534">
    <property type="component" value="Unassembled WGS sequence"/>
</dbReference>